<evidence type="ECO:0000259" key="3">
    <source>
        <dbReference type="PROSITE" id="PS50977"/>
    </source>
</evidence>
<evidence type="ECO:0000313" key="5">
    <source>
        <dbReference type="Proteomes" id="UP001142175"/>
    </source>
</evidence>
<dbReference type="InterPro" id="IPR009057">
    <property type="entry name" value="Homeodomain-like_sf"/>
</dbReference>
<dbReference type="PROSITE" id="PS50977">
    <property type="entry name" value="HTH_TETR_2"/>
    <property type="match status" value="1"/>
</dbReference>
<feature type="domain" description="HTH tetR-type" evidence="3">
    <location>
        <begin position="7"/>
        <end position="67"/>
    </location>
</feature>
<dbReference type="GO" id="GO:0003677">
    <property type="term" value="F:DNA binding"/>
    <property type="evidence" value="ECO:0007669"/>
    <property type="project" value="UniProtKB-UniRule"/>
</dbReference>
<sequence length="233" mass="26859">MGAQERQQKEKLILEASIKLFTEKGYQSTKMEDVAKASKISKGLTYFYYKNKEDLYMAVTKKAFDELKDVFRDVIKIKGRNGLDMLTELSNNYFKFAKSNRMYYEAILNFMGLVQQYNDESLRSTIDPLVLESDHFKKLLEVHHDCGKIGTQMVVQGIKDGSIRPELQAEATFYTIWAMLVGYERLLGPVGYEGKDAKINLETWKPSFNRLLQDMLKGTFQAQKVQPVQGSLF</sequence>
<proteinExistence type="predicted"/>
<feature type="DNA-binding region" description="H-T-H motif" evidence="2">
    <location>
        <begin position="30"/>
        <end position="49"/>
    </location>
</feature>
<dbReference type="InterPro" id="IPR036271">
    <property type="entry name" value="Tet_transcr_reg_TetR-rel_C_sf"/>
</dbReference>
<dbReference type="Pfam" id="PF00440">
    <property type="entry name" value="TetR_N"/>
    <property type="match status" value="1"/>
</dbReference>
<dbReference type="InterPro" id="IPR050624">
    <property type="entry name" value="HTH-type_Tx_Regulator"/>
</dbReference>
<accession>A0A9X2P3V2</accession>
<dbReference type="PANTHER" id="PTHR43479:SF11">
    <property type="entry name" value="ACREF_ENVCD OPERON REPRESSOR-RELATED"/>
    <property type="match status" value="1"/>
</dbReference>
<dbReference type="Gene3D" id="1.10.357.10">
    <property type="entry name" value="Tetracycline Repressor, domain 2"/>
    <property type="match status" value="1"/>
</dbReference>
<evidence type="ECO:0000256" key="1">
    <source>
        <dbReference type="ARBA" id="ARBA00023125"/>
    </source>
</evidence>
<dbReference type="EMBL" id="JANSUY010000010">
    <property type="protein sequence ID" value="MCR9015759.1"/>
    <property type="molecule type" value="Genomic_DNA"/>
</dbReference>
<name>A0A9X2P3V2_9BACT</name>
<dbReference type="SUPFAM" id="SSF46689">
    <property type="entry name" value="Homeodomain-like"/>
    <property type="match status" value="1"/>
</dbReference>
<keyword evidence="5" id="KW-1185">Reference proteome</keyword>
<dbReference type="AlphaFoldDB" id="A0A9X2P3V2"/>
<dbReference type="InterPro" id="IPR001647">
    <property type="entry name" value="HTH_TetR"/>
</dbReference>
<protein>
    <submittedName>
        <fullName evidence="4">TetR/AcrR family transcriptional regulator</fullName>
    </submittedName>
</protein>
<reference evidence="4" key="1">
    <citation type="submission" date="2022-08" db="EMBL/GenBank/DDBJ databases">
        <authorList>
            <person name="Zhang D."/>
        </authorList>
    </citation>
    <scope>NUCLEOTIDE SEQUENCE</scope>
    <source>
        <strain evidence="4">XJ19-11</strain>
    </source>
</reference>
<evidence type="ECO:0000313" key="4">
    <source>
        <dbReference type="EMBL" id="MCR9015759.1"/>
    </source>
</evidence>
<comment type="caution">
    <text evidence="4">The sequence shown here is derived from an EMBL/GenBank/DDBJ whole genome shotgun (WGS) entry which is preliminary data.</text>
</comment>
<dbReference type="PANTHER" id="PTHR43479">
    <property type="entry name" value="ACREF/ENVCD OPERON REPRESSOR-RELATED"/>
    <property type="match status" value="1"/>
</dbReference>
<organism evidence="4 5">
    <name type="scientific">Aquiflexum gelatinilyticum</name>
    <dbReference type="NCBI Taxonomy" id="2961943"/>
    <lineage>
        <taxon>Bacteria</taxon>
        <taxon>Pseudomonadati</taxon>
        <taxon>Bacteroidota</taxon>
        <taxon>Cytophagia</taxon>
        <taxon>Cytophagales</taxon>
        <taxon>Cyclobacteriaceae</taxon>
        <taxon>Aquiflexum</taxon>
    </lineage>
</organism>
<gene>
    <name evidence="4" type="ORF">NU887_11990</name>
</gene>
<dbReference type="SUPFAM" id="SSF48498">
    <property type="entry name" value="Tetracyclin repressor-like, C-terminal domain"/>
    <property type="match status" value="1"/>
</dbReference>
<keyword evidence="1 2" id="KW-0238">DNA-binding</keyword>
<dbReference type="PRINTS" id="PR00455">
    <property type="entry name" value="HTHTETR"/>
</dbReference>
<dbReference type="RefSeq" id="WP_258423621.1">
    <property type="nucleotide sequence ID" value="NZ_JANAEZ010000009.1"/>
</dbReference>
<dbReference type="Gene3D" id="1.10.10.60">
    <property type="entry name" value="Homeodomain-like"/>
    <property type="match status" value="1"/>
</dbReference>
<evidence type="ECO:0000256" key="2">
    <source>
        <dbReference type="PROSITE-ProRule" id="PRU00335"/>
    </source>
</evidence>
<dbReference type="Proteomes" id="UP001142175">
    <property type="component" value="Unassembled WGS sequence"/>
</dbReference>